<sequence>MELENKTAIVTGGSRGIGKATCIALAEKGANIVVTARSRDEIDEVRNMVEDMGRESIAITANLRERSNVENMVEKAIDHFGAIDILVNNAGVAVKKPLVETSVEEFDTVMDVNVRGLFLCTRYVLPHMLERGHGTIVNVSSGAGKTGIGQLSVYSASKFAVIGLTESVAQEVSGKVGVYAVCPGGVDTDMYRSLYHNIPSLKPEDVAANIVKLCLPDSGTASGSCVTVYS</sequence>
<dbReference type="PRINTS" id="PR00081">
    <property type="entry name" value="GDHRDH"/>
</dbReference>
<evidence type="ECO:0000313" key="4">
    <source>
        <dbReference type="EMBL" id="QLC51157.1"/>
    </source>
</evidence>
<dbReference type="Proteomes" id="UP000509594">
    <property type="component" value="Chromosome"/>
</dbReference>
<reference evidence="4 5" key="1">
    <citation type="submission" date="2020-06" db="EMBL/GenBank/DDBJ databases">
        <title>Methanolobus halotolerans sp. nov., isolated from a saline lake Tus in Siberia.</title>
        <authorList>
            <person name="Shen Y."/>
            <person name="Chen S.-C."/>
            <person name="Lai M.-C."/>
            <person name="Huang H.-H."/>
            <person name="Chiu H.-H."/>
            <person name="Tang S.-L."/>
            <person name="Rogozin D.Y."/>
            <person name="Degermendzhy A.G."/>
        </authorList>
    </citation>
    <scope>NUCLEOTIDE SEQUENCE [LARGE SCALE GENOMIC DNA]</scope>
    <source>
        <strain evidence="4 5">DSM 21339</strain>
    </source>
</reference>
<proteinExistence type="inferred from homology"/>
<dbReference type="SMART" id="SM00822">
    <property type="entry name" value="PKS_KR"/>
    <property type="match status" value="1"/>
</dbReference>
<evidence type="ECO:0000259" key="3">
    <source>
        <dbReference type="SMART" id="SM00822"/>
    </source>
</evidence>
<dbReference type="GO" id="GO:0016616">
    <property type="term" value="F:oxidoreductase activity, acting on the CH-OH group of donors, NAD or NADP as acceptor"/>
    <property type="evidence" value="ECO:0007669"/>
    <property type="project" value="UniProtKB-ARBA"/>
</dbReference>
<dbReference type="EMBL" id="CP058215">
    <property type="protein sequence ID" value="QLC51157.1"/>
    <property type="molecule type" value="Genomic_DNA"/>
</dbReference>
<evidence type="ECO:0000256" key="1">
    <source>
        <dbReference type="ARBA" id="ARBA00006484"/>
    </source>
</evidence>
<dbReference type="CDD" id="cd05233">
    <property type="entry name" value="SDR_c"/>
    <property type="match status" value="1"/>
</dbReference>
<dbReference type="InterPro" id="IPR036291">
    <property type="entry name" value="NAD(P)-bd_dom_sf"/>
</dbReference>
<gene>
    <name evidence="4" type="ORF">HWN40_00265</name>
</gene>
<dbReference type="FunFam" id="3.40.50.720:FF:000084">
    <property type="entry name" value="Short-chain dehydrogenase reductase"/>
    <property type="match status" value="1"/>
</dbReference>
<dbReference type="OrthoDB" id="24596at2157"/>
<feature type="domain" description="Ketoreductase" evidence="3">
    <location>
        <begin position="6"/>
        <end position="187"/>
    </location>
</feature>
<dbReference type="Gene3D" id="3.40.50.720">
    <property type="entry name" value="NAD(P)-binding Rossmann-like Domain"/>
    <property type="match status" value="1"/>
</dbReference>
<dbReference type="SUPFAM" id="SSF51735">
    <property type="entry name" value="NAD(P)-binding Rossmann-fold domains"/>
    <property type="match status" value="1"/>
</dbReference>
<organism evidence="4 5">
    <name type="scientific">Methanolobus zinderi</name>
    <dbReference type="NCBI Taxonomy" id="536044"/>
    <lineage>
        <taxon>Archaea</taxon>
        <taxon>Methanobacteriati</taxon>
        <taxon>Methanobacteriota</taxon>
        <taxon>Stenosarchaea group</taxon>
        <taxon>Methanomicrobia</taxon>
        <taxon>Methanosarcinales</taxon>
        <taxon>Methanosarcinaceae</taxon>
        <taxon>Methanolobus</taxon>
    </lineage>
</organism>
<dbReference type="InterPro" id="IPR002347">
    <property type="entry name" value="SDR_fam"/>
</dbReference>
<keyword evidence="5" id="KW-1185">Reference proteome</keyword>
<comment type="similarity">
    <text evidence="1 2">Belongs to the short-chain dehydrogenases/reductases (SDR) family.</text>
</comment>
<evidence type="ECO:0000256" key="2">
    <source>
        <dbReference type="RuleBase" id="RU000363"/>
    </source>
</evidence>
<dbReference type="PANTHER" id="PTHR42760">
    <property type="entry name" value="SHORT-CHAIN DEHYDROGENASES/REDUCTASES FAMILY MEMBER"/>
    <property type="match status" value="1"/>
</dbReference>
<dbReference type="KEGG" id="mzi:HWN40_00265"/>
<dbReference type="PIRSF" id="PIRSF000126">
    <property type="entry name" value="11-beta-HSD1"/>
    <property type="match status" value="1"/>
</dbReference>
<name>A0A7D5EAC9_9EURY</name>
<dbReference type="PRINTS" id="PR00080">
    <property type="entry name" value="SDRFAMILY"/>
</dbReference>
<dbReference type="PROSITE" id="PS00061">
    <property type="entry name" value="ADH_SHORT"/>
    <property type="match status" value="1"/>
</dbReference>
<evidence type="ECO:0000313" key="5">
    <source>
        <dbReference type="Proteomes" id="UP000509594"/>
    </source>
</evidence>
<protein>
    <submittedName>
        <fullName evidence="4">SDR family oxidoreductase</fullName>
    </submittedName>
</protein>
<accession>A0A7D5EAC9</accession>
<dbReference type="InterPro" id="IPR057326">
    <property type="entry name" value="KR_dom"/>
</dbReference>
<dbReference type="Pfam" id="PF00106">
    <property type="entry name" value="adh_short"/>
    <property type="match status" value="1"/>
</dbReference>
<dbReference type="AlphaFoldDB" id="A0A7D5EAC9"/>
<dbReference type="InterPro" id="IPR020904">
    <property type="entry name" value="Sc_DH/Rdtase_CS"/>
</dbReference>